<feature type="domain" description="Transposase InsH N-terminal" evidence="7">
    <location>
        <begin position="14"/>
        <end position="113"/>
    </location>
</feature>
<evidence type="ECO:0000256" key="4">
    <source>
        <dbReference type="ARBA" id="ARBA00023125"/>
    </source>
</evidence>
<comment type="similarity">
    <text evidence="2">Belongs to the transposase 11 family.</text>
</comment>
<evidence type="ECO:0000256" key="1">
    <source>
        <dbReference type="ARBA" id="ARBA00003544"/>
    </source>
</evidence>
<dbReference type="InterPro" id="IPR008490">
    <property type="entry name" value="Transposase_InsH_N"/>
</dbReference>
<sequence>MKQISFAQAEHQNKKKVTRRERFLAQMDALVPWQRLIEALAPSYFPNSAGKRGRPPIGLERMLRIYFLQQWYALADEALEDAIYDSQAMRDFIGIDLAVESVPDATTLLRFRHLLEKHALTQRIFEEINAHLAEQGLFMREGTIVDATIVAAAPSTKNKAKQRDPEMKQTKKGNQWFFGMKAHIGVDAVTGLTHSVAATSANVADVTMTSHLVRDDDKRVYGDAGYTGMWGYLDEEKDAPDSRCCVAAKRGTIKKMDDSPMKTLLLEFEKTKASIRAKVEHPFHVIKNLFGYRKVRYKGLAKNQAQLFSLFSLANMVLAKRCKGRVDGASPS</sequence>
<dbReference type="Pfam" id="PF01609">
    <property type="entry name" value="DDE_Tnp_1"/>
    <property type="match status" value="1"/>
</dbReference>
<evidence type="ECO:0000256" key="3">
    <source>
        <dbReference type="ARBA" id="ARBA00022578"/>
    </source>
</evidence>
<dbReference type="PANTHER" id="PTHR35604:SF2">
    <property type="entry name" value="TRANSPOSASE INSH FOR INSERTION SEQUENCE ELEMENT IS5A-RELATED"/>
    <property type="match status" value="1"/>
</dbReference>
<dbReference type="Proteomes" id="UP000588806">
    <property type="component" value="Unassembled WGS sequence"/>
</dbReference>
<comment type="function">
    <text evidence="1">Involved in the transposition of the insertion sequence IS5.</text>
</comment>
<accession>A0A7Y3TX58</accession>
<dbReference type="PANTHER" id="PTHR35604">
    <property type="entry name" value="TRANSPOSASE INSH FOR INSERTION SEQUENCE ELEMENT IS5A-RELATED"/>
    <property type="match status" value="1"/>
</dbReference>
<evidence type="ECO:0000256" key="2">
    <source>
        <dbReference type="ARBA" id="ARBA00010075"/>
    </source>
</evidence>
<keyword evidence="4" id="KW-0238">DNA-binding</keyword>
<dbReference type="GO" id="GO:0006313">
    <property type="term" value="P:DNA transposition"/>
    <property type="evidence" value="ECO:0007669"/>
    <property type="project" value="InterPro"/>
</dbReference>
<dbReference type="Pfam" id="PF05598">
    <property type="entry name" value="DUF772"/>
    <property type="match status" value="1"/>
</dbReference>
<dbReference type="AlphaFoldDB" id="A0A7Y3TX58"/>
<evidence type="ECO:0000256" key="5">
    <source>
        <dbReference type="ARBA" id="ARBA00023172"/>
    </source>
</evidence>
<dbReference type="NCBIfam" id="NF033581">
    <property type="entry name" value="transpos_IS5_4"/>
    <property type="match status" value="1"/>
</dbReference>
<dbReference type="InterPro" id="IPR002559">
    <property type="entry name" value="Transposase_11"/>
</dbReference>
<dbReference type="GO" id="GO:0004803">
    <property type="term" value="F:transposase activity"/>
    <property type="evidence" value="ECO:0007669"/>
    <property type="project" value="InterPro"/>
</dbReference>
<gene>
    <name evidence="8" type="ORF">HLB35_07715</name>
</gene>
<comment type="caution">
    <text evidence="8">The sequence shown here is derived from an EMBL/GenBank/DDBJ whole genome shotgun (WGS) entry which is preliminary data.</text>
</comment>
<dbReference type="RefSeq" id="WP_171702122.1">
    <property type="nucleotide sequence ID" value="NZ_JABFHI010000002.1"/>
</dbReference>
<keyword evidence="5" id="KW-0233">DNA recombination</keyword>
<name>A0A7Y3TX58_9GAMM</name>
<reference evidence="8 9" key="1">
    <citation type="submission" date="2020-05" db="EMBL/GenBank/DDBJ databases">
        <authorList>
            <person name="Ruan W."/>
            <person name="Jeon C.O."/>
            <person name="Chun B.H."/>
        </authorList>
    </citation>
    <scope>NUCLEOTIDE SEQUENCE [LARGE SCALE GENOMIC DNA]</scope>
    <source>
        <strain evidence="8 9">TBZ9</strain>
    </source>
</reference>
<protein>
    <submittedName>
        <fullName evidence="8">IS5 family transposase</fullName>
    </submittedName>
</protein>
<evidence type="ECO:0000259" key="6">
    <source>
        <dbReference type="Pfam" id="PF01609"/>
    </source>
</evidence>
<evidence type="ECO:0000313" key="9">
    <source>
        <dbReference type="Proteomes" id="UP000588806"/>
    </source>
</evidence>
<dbReference type="GO" id="GO:0003677">
    <property type="term" value="F:DNA binding"/>
    <property type="evidence" value="ECO:0007669"/>
    <property type="project" value="UniProtKB-KW"/>
</dbReference>
<reference evidence="8 9" key="2">
    <citation type="submission" date="2020-06" db="EMBL/GenBank/DDBJ databases">
        <title>Halomonas songnenensis sp. nov., a moderately halophilic bacterium isolated from saline and alkaline soils.</title>
        <authorList>
            <person name="Jiang J."/>
            <person name="Pan Y."/>
        </authorList>
    </citation>
    <scope>NUCLEOTIDE SEQUENCE [LARGE SCALE GENOMIC DNA]</scope>
    <source>
        <strain evidence="8 9">TBZ9</strain>
    </source>
</reference>
<feature type="domain" description="Transposase IS4-like" evidence="6">
    <location>
        <begin position="140"/>
        <end position="316"/>
    </location>
</feature>
<proteinExistence type="inferred from homology"/>
<dbReference type="EMBL" id="JABFHI010000002">
    <property type="protein sequence ID" value="NOG31689.1"/>
    <property type="molecule type" value="Genomic_DNA"/>
</dbReference>
<evidence type="ECO:0000313" key="8">
    <source>
        <dbReference type="EMBL" id="NOG31689.1"/>
    </source>
</evidence>
<evidence type="ECO:0000259" key="7">
    <source>
        <dbReference type="Pfam" id="PF05598"/>
    </source>
</evidence>
<keyword evidence="9" id="KW-1185">Reference proteome</keyword>
<organism evidence="8 9">
    <name type="scientific">Vreelandella azerica</name>
    <dbReference type="NCBI Taxonomy" id="2732867"/>
    <lineage>
        <taxon>Bacteria</taxon>
        <taxon>Pseudomonadati</taxon>
        <taxon>Pseudomonadota</taxon>
        <taxon>Gammaproteobacteria</taxon>
        <taxon>Oceanospirillales</taxon>
        <taxon>Halomonadaceae</taxon>
        <taxon>Vreelandella</taxon>
    </lineage>
</organism>
<dbReference type="InterPro" id="IPR047959">
    <property type="entry name" value="Transpos_IS5"/>
</dbReference>
<keyword evidence="3" id="KW-0815">Transposition</keyword>